<evidence type="ECO:0000256" key="3">
    <source>
        <dbReference type="ARBA" id="ARBA00022714"/>
    </source>
</evidence>
<dbReference type="Gene3D" id="3.10.20.30">
    <property type="match status" value="1"/>
</dbReference>
<keyword evidence="7" id="KW-0408">Iron</keyword>
<name>A0A5D0I4C4_9FLAO</name>
<dbReference type="Proteomes" id="UP000323930">
    <property type="component" value="Unassembled WGS sequence"/>
</dbReference>
<evidence type="ECO:0000313" key="12">
    <source>
        <dbReference type="Proteomes" id="UP000323930"/>
    </source>
</evidence>
<dbReference type="PRINTS" id="PR00406">
    <property type="entry name" value="CYTB5RDTASE"/>
</dbReference>
<dbReference type="InterPro" id="IPR012675">
    <property type="entry name" value="Beta-grasp_dom_sf"/>
</dbReference>
<proteinExistence type="predicted"/>
<dbReference type="SUPFAM" id="SSF63380">
    <property type="entry name" value="Riboflavin synthase domain-like"/>
    <property type="match status" value="1"/>
</dbReference>
<evidence type="ECO:0000256" key="4">
    <source>
        <dbReference type="ARBA" id="ARBA00022723"/>
    </source>
</evidence>
<feature type="domain" description="FAD-binding FR-type" evidence="10">
    <location>
        <begin position="1"/>
        <end position="102"/>
    </location>
</feature>
<evidence type="ECO:0000256" key="8">
    <source>
        <dbReference type="ARBA" id="ARBA00023014"/>
    </source>
</evidence>
<organism evidence="11 12">
    <name type="scientific">Seonamhaeicola marinus</name>
    <dbReference type="NCBI Taxonomy" id="1912246"/>
    <lineage>
        <taxon>Bacteria</taxon>
        <taxon>Pseudomonadati</taxon>
        <taxon>Bacteroidota</taxon>
        <taxon>Flavobacteriia</taxon>
        <taxon>Flavobacteriales</taxon>
        <taxon>Flavobacteriaceae</taxon>
    </lineage>
</organism>
<keyword evidence="2" id="KW-0285">Flavoprotein</keyword>
<dbReference type="GO" id="GO:0050660">
    <property type="term" value="F:flavin adenine dinucleotide binding"/>
    <property type="evidence" value="ECO:0007669"/>
    <property type="project" value="TreeGrafter"/>
</dbReference>
<dbReference type="Pfam" id="PF00175">
    <property type="entry name" value="NAD_binding_1"/>
    <property type="match status" value="1"/>
</dbReference>
<keyword evidence="12" id="KW-1185">Reference proteome</keyword>
<sequence>MNLVVKDIIRETEDAVSVCFKNGNLFKKLKYKPGQFLTIHVPIEKKVHKRAYSFSSNPFTDKDLKITIKRVQGGLVSNYVHDNLKVGDKLKVDDPAGSFCITPEKKAAKQYVLFAGGSGITPMFSILKSVLTEEKDSKVLLIYANQNIESIIFHKELSTLQDLYPERFAVEHIVSECVTCEGNYHRGLASHELIDKIILKHNLFYDDHVYMICGPFGYMEKIKEILKDSGIGRAKIKVEVFKAPEVKVTGKDLLSDVTLKYNGEEHQIKVKGNKTILNQAMSDNIVIPYSCRSGMCASCKAKCVEGEVKMTDGHFLTDEEVEEGTVLTCITYPLTEKVVIEI</sequence>
<keyword evidence="3" id="KW-0001">2Fe-2S</keyword>
<gene>
    <name evidence="11" type="ORF">FUA24_09155</name>
</gene>
<evidence type="ECO:0000256" key="7">
    <source>
        <dbReference type="ARBA" id="ARBA00023004"/>
    </source>
</evidence>
<comment type="caution">
    <text evidence="11">The sequence shown here is derived from an EMBL/GenBank/DDBJ whole genome shotgun (WGS) entry which is preliminary data.</text>
</comment>
<dbReference type="GO" id="GO:0046872">
    <property type="term" value="F:metal ion binding"/>
    <property type="evidence" value="ECO:0007669"/>
    <property type="project" value="UniProtKB-KW"/>
</dbReference>
<dbReference type="InterPro" id="IPR017927">
    <property type="entry name" value="FAD-bd_FR_type"/>
</dbReference>
<dbReference type="InterPro" id="IPR006058">
    <property type="entry name" value="2Fe2S_fd_BS"/>
</dbReference>
<dbReference type="InterPro" id="IPR008333">
    <property type="entry name" value="Cbr1-like_FAD-bd_dom"/>
</dbReference>
<dbReference type="PRINTS" id="PR00371">
    <property type="entry name" value="FPNCR"/>
</dbReference>
<dbReference type="InterPro" id="IPR036010">
    <property type="entry name" value="2Fe-2S_ferredoxin-like_sf"/>
</dbReference>
<protein>
    <submittedName>
        <fullName evidence="11">Ferredoxin--NADP reductase</fullName>
    </submittedName>
</protein>
<dbReference type="EMBL" id="VSDQ01000577">
    <property type="protein sequence ID" value="TYA78514.1"/>
    <property type="molecule type" value="Genomic_DNA"/>
</dbReference>
<keyword evidence="5" id="KW-0274">FAD</keyword>
<dbReference type="PANTHER" id="PTHR47354">
    <property type="entry name" value="NADH OXIDOREDUCTASE HCR"/>
    <property type="match status" value="1"/>
</dbReference>
<evidence type="ECO:0000259" key="10">
    <source>
        <dbReference type="PROSITE" id="PS51384"/>
    </source>
</evidence>
<dbReference type="PROSITE" id="PS51384">
    <property type="entry name" value="FAD_FR"/>
    <property type="match status" value="1"/>
</dbReference>
<dbReference type="InterPro" id="IPR017938">
    <property type="entry name" value="Riboflavin_synthase-like_b-brl"/>
</dbReference>
<dbReference type="PROSITE" id="PS51085">
    <property type="entry name" value="2FE2S_FER_2"/>
    <property type="match status" value="1"/>
</dbReference>
<dbReference type="InterPro" id="IPR001709">
    <property type="entry name" value="Flavoprot_Pyr_Nucl_cyt_Rdtase"/>
</dbReference>
<dbReference type="OrthoDB" id="9789468at2"/>
<dbReference type="PROSITE" id="PS00197">
    <property type="entry name" value="2FE2S_FER_1"/>
    <property type="match status" value="1"/>
</dbReference>
<evidence type="ECO:0000313" key="11">
    <source>
        <dbReference type="EMBL" id="TYA78514.1"/>
    </source>
</evidence>
<reference evidence="11 12" key="1">
    <citation type="submission" date="2019-08" db="EMBL/GenBank/DDBJ databases">
        <title>Seonamhaeicola sediminis sp. nov., isolated from marine sediment.</title>
        <authorList>
            <person name="Cao W.R."/>
        </authorList>
    </citation>
    <scope>NUCLEOTIDE SEQUENCE [LARGE SCALE GENOMIC DNA]</scope>
    <source>
        <strain evidence="11 12">B011</strain>
    </source>
</reference>
<evidence type="ECO:0000256" key="5">
    <source>
        <dbReference type="ARBA" id="ARBA00022827"/>
    </source>
</evidence>
<dbReference type="Gene3D" id="3.40.50.80">
    <property type="entry name" value="Nucleotide-binding domain of ferredoxin-NADP reductase (FNR) module"/>
    <property type="match status" value="1"/>
</dbReference>
<dbReference type="InterPro" id="IPR050415">
    <property type="entry name" value="MRET"/>
</dbReference>
<dbReference type="Pfam" id="PF00970">
    <property type="entry name" value="FAD_binding_6"/>
    <property type="match status" value="1"/>
</dbReference>
<keyword evidence="4" id="KW-0479">Metal-binding</keyword>
<evidence type="ECO:0000256" key="2">
    <source>
        <dbReference type="ARBA" id="ARBA00022630"/>
    </source>
</evidence>
<keyword evidence="8" id="KW-0411">Iron-sulfur</keyword>
<evidence type="ECO:0000256" key="6">
    <source>
        <dbReference type="ARBA" id="ARBA00023002"/>
    </source>
</evidence>
<feature type="domain" description="2Fe-2S ferredoxin-type" evidence="9">
    <location>
        <begin position="255"/>
        <end position="342"/>
    </location>
</feature>
<dbReference type="RefSeq" id="WP_148541587.1">
    <property type="nucleotide sequence ID" value="NZ_VSDQ01000577.1"/>
</dbReference>
<dbReference type="InterPro" id="IPR001433">
    <property type="entry name" value="OxRdtase_FAD/NAD-bd"/>
</dbReference>
<dbReference type="PANTHER" id="PTHR47354:SF8">
    <property type="entry name" value="1,2-PHENYLACETYL-COA EPOXIDASE, SUBUNIT E"/>
    <property type="match status" value="1"/>
</dbReference>
<dbReference type="CDD" id="cd00207">
    <property type="entry name" value="fer2"/>
    <property type="match status" value="1"/>
</dbReference>
<dbReference type="GO" id="GO:0016491">
    <property type="term" value="F:oxidoreductase activity"/>
    <property type="evidence" value="ECO:0007669"/>
    <property type="project" value="UniProtKB-KW"/>
</dbReference>
<dbReference type="InterPro" id="IPR039261">
    <property type="entry name" value="FNR_nucleotide-bd"/>
</dbReference>
<accession>A0A5D0I4C4</accession>
<dbReference type="SUPFAM" id="SSF52343">
    <property type="entry name" value="Ferredoxin reductase-like, C-terminal NADP-linked domain"/>
    <property type="match status" value="1"/>
</dbReference>
<dbReference type="GO" id="GO:0051537">
    <property type="term" value="F:2 iron, 2 sulfur cluster binding"/>
    <property type="evidence" value="ECO:0007669"/>
    <property type="project" value="UniProtKB-KW"/>
</dbReference>
<evidence type="ECO:0000259" key="9">
    <source>
        <dbReference type="PROSITE" id="PS51085"/>
    </source>
</evidence>
<dbReference type="AlphaFoldDB" id="A0A5D0I4C4"/>
<evidence type="ECO:0000256" key="1">
    <source>
        <dbReference type="ARBA" id="ARBA00001974"/>
    </source>
</evidence>
<dbReference type="SUPFAM" id="SSF54292">
    <property type="entry name" value="2Fe-2S ferredoxin-like"/>
    <property type="match status" value="1"/>
</dbReference>
<comment type="cofactor">
    <cofactor evidence="1">
        <name>FAD</name>
        <dbReference type="ChEBI" id="CHEBI:57692"/>
    </cofactor>
</comment>
<dbReference type="Gene3D" id="2.40.30.10">
    <property type="entry name" value="Translation factors"/>
    <property type="match status" value="1"/>
</dbReference>
<dbReference type="InterPro" id="IPR001041">
    <property type="entry name" value="2Fe-2S_ferredoxin-type"/>
</dbReference>
<dbReference type="CDD" id="cd06214">
    <property type="entry name" value="PA_degradation_oxidoreductase_like"/>
    <property type="match status" value="1"/>
</dbReference>
<dbReference type="Pfam" id="PF00111">
    <property type="entry name" value="Fer2"/>
    <property type="match status" value="1"/>
</dbReference>
<keyword evidence="6" id="KW-0560">Oxidoreductase</keyword>